<evidence type="ECO:0000313" key="2">
    <source>
        <dbReference type="EMBL" id="PHM56015.1"/>
    </source>
</evidence>
<proteinExistence type="predicted"/>
<reference evidence="1 3" key="1">
    <citation type="submission" date="2016-06" db="EMBL/GenBank/DDBJ databases">
        <title>Bacterial characters and pathogenicity of Xenorhabdus hominickii from an entomopathogenic nematode, Steinernema monticolum.</title>
        <authorList>
            <person name="Park Y."/>
            <person name="Kim Y."/>
        </authorList>
    </citation>
    <scope>NUCLEOTIDE SEQUENCE [LARGE SCALE GENOMIC DNA]</scope>
    <source>
        <strain evidence="1 3">ANU1</strain>
    </source>
</reference>
<keyword evidence="3" id="KW-1185">Reference proteome</keyword>
<dbReference type="AlphaFoldDB" id="A0A2G0Q9V4"/>
<dbReference type="Proteomes" id="UP000094600">
    <property type="component" value="Chromosome"/>
</dbReference>
<name>A0A2G0Q9V4_XENHO</name>
<reference evidence="2 4" key="2">
    <citation type="journal article" date="2017" name="Nat. Microbiol.">
        <title>Natural product diversity associated with the nematode symbionts Photorhabdus and Xenorhabdus.</title>
        <authorList>
            <person name="Tobias N.J."/>
            <person name="Wolff H."/>
            <person name="Djahanschiri B."/>
            <person name="Grundmann F."/>
            <person name="Kronenwerth M."/>
            <person name="Shi Y.M."/>
            <person name="Simonyi S."/>
            <person name="Grun P."/>
            <person name="Shapiro-Ilan D."/>
            <person name="Pidot S.J."/>
            <person name="Stinear T.P."/>
            <person name="Ebersberger I."/>
            <person name="Bode H.B."/>
        </authorList>
    </citation>
    <scope>NUCLEOTIDE SEQUENCE [LARGE SCALE GENOMIC DNA]</scope>
    <source>
        <strain evidence="2 4">DSM 17903</strain>
    </source>
</reference>
<gene>
    <name evidence="1" type="ORF">A9255_10715</name>
    <name evidence="2" type="ORF">Xhom_01478</name>
</gene>
<protein>
    <submittedName>
        <fullName evidence="2">Uncharacterized protein</fullName>
    </submittedName>
</protein>
<dbReference type="KEGG" id="xho:A9255_10715"/>
<evidence type="ECO:0000313" key="4">
    <source>
        <dbReference type="Proteomes" id="UP000225433"/>
    </source>
</evidence>
<sequence>MATTTLHFPDIKNGWYISYFFQKFAGYDYTVKIQDSATGENYATWYKSGSEWNSKDSNSFLYTGENGNLICIVDCPSSSQLDNTWAESLIVPSSGEPTLGRTYCAAFEDHGGKLEYNNLFVCLVGWKYNDEPWDVSH</sequence>
<dbReference type="EMBL" id="CP016176">
    <property type="protein sequence ID" value="AOM41007.1"/>
    <property type="molecule type" value="Genomic_DNA"/>
</dbReference>
<accession>A0A2G0Q9V4</accession>
<dbReference type="Proteomes" id="UP000225433">
    <property type="component" value="Unassembled WGS sequence"/>
</dbReference>
<organism evidence="2 4">
    <name type="scientific">Xenorhabdus hominickii</name>
    <dbReference type="NCBI Taxonomy" id="351679"/>
    <lineage>
        <taxon>Bacteria</taxon>
        <taxon>Pseudomonadati</taxon>
        <taxon>Pseudomonadota</taxon>
        <taxon>Gammaproteobacteria</taxon>
        <taxon>Enterobacterales</taxon>
        <taxon>Morganellaceae</taxon>
        <taxon>Xenorhabdus</taxon>
    </lineage>
</organism>
<dbReference type="RefSeq" id="WP_069316695.1">
    <property type="nucleotide sequence ID" value="NZ_CAWNQJ010000046.1"/>
</dbReference>
<dbReference type="OrthoDB" id="6443758at2"/>
<dbReference type="STRING" id="351679.A9255_10715"/>
<evidence type="ECO:0000313" key="1">
    <source>
        <dbReference type="EMBL" id="AOM41007.1"/>
    </source>
</evidence>
<evidence type="ECO:0000313" key="3">
    <source>
        <dbReference type="Proteomes" id="UP000094600"/>
    </source>
</evidence>
<dbReference type="EMBL" id="NJAI01000002">
    <property type="protein sequence ID" value="PHM56015.1"/>
    <property type="molecule type" value="Genomic_DNA"/>
</dbReference>